<organism evidence="2">
    <name type="scientific">uncultured Caudovirales phage</name>
    <dbReference type="NCBI Taxonomy" id="2100421"/>
    <lineage>
        <taxon>Viruses</taxon>
        <taxon>Duplodnaviria</taxon>
        <taxon>Heunggongvirae</taxon>
        <taxon>Uroviricota</taxon>
        <taxon>Caudoviricetes</taxon>
        <taxon>Peduoviridae</taxon>
        <taxon>Maltschvirus</taxon>
        <taxon>Maltschvirus maltsch</taxon>
    </lineage>
</organism>
<dbReference type="EMBL" id="LR796233">
    <property type="protein sequence ID" value="CAB4129072.1"/>
    <property type="molecule type" value="Genomic_DNA"/>
</dbReference>
<reference evidence="2" key="1">
    <citation type="submission" date="2020-04" db="EMBL/GenBank/DDBJ databases">
        <authorList>
            <person name="Chiriac C."/>
            <person name="Salcher M."/>
            <person name="Ghai R."/>
            <person name="Kavagutti S V."/>
        </authorList>
    </citation>
    <scope>NUCLEOTIDE SEQUENCE</scope>
</reference>
<evidence type="ECO:0000256" key="1">
    <source>
        <dbReference type="SAM" id="MobiDB-lite"/>
    </source>
</evidence>
<sequence length="585" mass="62597">MATPQIRQTPNPATDLPGNAPMSRQGPNPLTNPPGGATMSRQAPNPVDNFFGNNPMIRQEGNAPDDLSGKDPMVRQPANTTRDSSIRYPMPRVPQSDLENKVILRDYRHAARIFTDDQMRLSPKYGFLFYVEFDFNPLITNVSNLAAQELGMIVKTASLPKFTIETKTHNAYNRKNIVQNSIKYDPVNITFHDDQSDNVRNFWYDYYSYFYRDPDYADSTYSAPHKYQTRPTFDWGYTPRPAAGYNNANAVQPYQYIQAIRIYSLYQQNFSEYELINPVITSFKHGEHTNGQNELLQHEMTVQFETVKYLTGYVTRNTAGGFIDLHYDNVSSPNPIQSGQTAPGNNSDQVTDLANAQQVAPILRDAVPVISASLSDALGIGLFLNSSGTGAGLNAGGISLPGLGSLTQGLTSGAMIQQSLTTAGINIAGSAVTTLANGVVGGVAAGLGSNGKSIIGLAAAAISNPNAVLKTAENMAITFATGIVMNAVNGLVQPLAQSLSTSIQTGISTGLSSINTGLSFGGASTFTGGITASWGDLGQSFNNFTQGAGFITNATLAENFASGTGVYALTENIGGIDIPFSALNP</sequence>
<accession>A0A6J5L690</accession>
<name>A0A6J5L690_9CAUD</name>
<protein>
    <submittedName>
        <fullName evidence="2">Uncharacterized protein</fullName>
    </submittedName>
</protein>
<feature type="compositionally biased region" description="Polar residues" evidence="1">
    <location>
        <begin position="1"/>
        <end position="12"/>
    </location>
</feature>
<gene>
    <name evidence="2" type="ORF">UFOVP112_170</name>
</gene>
<proteinExistence type="predicted"/>
<feature type="region of interest" description="Disordered" evidence="1">
    <location>
        <begin position="1"/>
        <end position="92"/>
    </location>
</feature>
<evidence type="ECO:0000313" key="2">
    <source>
        <dbReference type="EMBL" id="CAB4129072.1"/>
    </source>
</evidence>